<evidence type="ECO:0000259" key="2">
    <source>
        <dbReference type="Pfam" id="PF00561"/>
    </source>
</evidence>
<organism evidence="3 4">
    <name type="scientific">Herbiconiux moechotypicola</name>
    <dbReference type="NCBI Taxonomy" id="637393"/>
    <lineage>
        <taxon>Bacteria</taxon>
        <taxon>Bacillati</taxon>
        <taxon>Actinomycetota</taxon>
        <taxon>Actinomycetes</taxon>
        <taxon>Micrococcales</taxon>
        <taxon>Microbacteriaceae</taxon>
        <taxon>Herbiconiux</taxon>
    </lineage>
</organism>
<dbReference type="RefSeq" id="WP_259479087.1">
    <property type="nucleotide sequence ID" value="NZ_BAAAQY010000004.1"/>
</dbReference>
<dbReference type="Pfam" id="PF00561">
    <property type="entry name" value="Abhydrolase_1"/>
    <property type="match status" value="1"/>
</dbReference>
<dbReference type="Proteomes" id="UP001500929">
    <property type="component" value="Unassembled WGS sequence"/>
</dbReference>
<proteinExistence type="predicted"/>
<gene>
    <name evidence="3" type="ORF">GCM10009851_15880</name>
</gene>
<dbReference type="InterPro" id="IPR029058">
    <property type="entry name" value="AB_hydrolase_fold"/>
</dbReference>
<accession>A0ABN3DI85</accession>
<evidence type="ECO:0000313" key="3">
    <source>
        <dbReference type="EMBL" id="GAA2231728.1"/>
    </source>
</evidence>
<dbReference type="InterPro" id="IPR050266">
    <property type="entry name" value="AB_hydrolase_sf"/>
</dbReference>
<dbReference type="InterPro" id="IPR000073">
    <property type="entry name" value="AB_hydrolase_1"/>
</dbReference>
<keyword evidence="1" id="KW-0732">Signal</keyword>
<keyword evidence="3" id="KW-0378">Hydrolase</keyword>
<name>A0ABN3DI85_9MICO</name>
<feature type="chain" id="PRO_5045589877" evidence="1">
    <location>
        <begin position="24"/>
        <end position="335"/>
    </location>
</feature>
<dbReference type="PANTHER" id="PTHR43798">
    <property type="entry name" value="MONOACYLGLYCEROL LIPASE"/>
    <property type="match status" value="1"/>
</dbReference>
<dbReference type="Gene3D" id="3.40.50.1820">
    <property type="entry name" value="alpha/beta hydrolase"/>
    <property type="match status" value="1"/>
</dbReference>
<dbReference type="PANTHER" id="PTHR43798:SF5">
    <property type="entry name" value="MONOACYLGLYCEROL LIPASE ABHD6"/>
    <property type="match status" value="1"/>
</dbReference>
<evidence type="ECO:0000256" key="1">
    <source>
        <dbReference type="SAM" id="SignalP"/>
    </source>
</evidence>
<feature type="signal peptide" evidence="1">
    <location>
        <begin position="1"/>
        <end position="23"/>
    </location>
</feature>
<protein>
    <submittedName>
        <fullName evidence="3">Alpha/beta hydrolase</fullName>
    </submittedName>
</protein>
<comment type="caution">
    <text evidence="3">The sequence shown here is derived from an EMBL/GenBank/DDBJ whole genome shotgun (WGS) entry which is preliminary data.</text>
</comment>
<sequence length="335" mass="34801">MLRSALVLASVCAALVGCSSPIAPRGSPTNANSDAADPAAATSASPIAGLFDVGGGRKIYLECSGSGSPTVVFVGGLRAGGDYWSRASDGQKPVYPAIAENTRACTYDRPGTVLDGNAFSRSDPIEQPTTAAPAAADLQALLEAADVPGPYVLAAHSYGGMIARLFASAHPDEVVGLVLVDTLSEAFQTALSPEYYEMWKVSGASDPADIAVYPALERLDDDAVFDEMRAAPAISPMPVTVLSADVKYAPIWESLIDAGTLPEGTPLDLGEQIDRAQAASQQFQATLVPDETHLTETHSGHDIAHDNAALVIDAIEGVVADARLSFDTHPADEPR</sequence>
<dbReference type="SUPFAM" id="SSF53474">
    <property type="entry name" value="alpha/beta-Hydrolases"/>
    <property type="match status" value="1"/>
</dbReference>
<dbReference type="GO" id="GO:0016787">
    <property type="term" value="F:hydrolase activity"/>
    <property type="evidence" value="ECO:0007669"/>
    <property type="project" value="UniProtKB-KW"/>
</dbReference>
<reference evidence="3 4" key="1">
    <citation type="journal article" date="2019" name="Int. J. Syst. Evol. Microbiol.">
        <title>The Global Catalogue of Microorganisms (GCM) 10K type strain sequencing project: providing services to taxonomists for standard genome sequencing and annotation.</title>
        <authorList>
            <consortium name="The Broad Institute Genomics Platform"/>
            <consortium name="The Broad Institute Genome Sequencing Center for Infectious Disease"/>
            <person name="Wu L."/>
            <person name="Ma J."/>
        </authorList>
    </citation>
    <scope>NUCLEOTIDE SEQUENCE [LARGE SCALE GENOMIC DNA]</scope>
    <source>
        <strain evidence="3 4">JCM 16117</strain>
    </source>
</reference>
<keyword evidence="4" id="KW-1185">Reference proteome</keyword>
<evidence type="ECO:0000313" key="4">
    <source>
        <dbReference type="Proteomes" id="UP001500929"/>
    </source>
</evidence>
<feature type="domain" description="AB hydrolase-1" evidence="2">
    <location>
        <begin position="69"/>
        <end position="191"/>
    </location>
</feature>
<dbReference type="PROSITE" id="PS51257">
    <property type="entry name" value="PROKAR_LIPOPROTEIN"/>
    <property type="match status" value="1"/>
</dbReference>
<dbReference type="EMBL" id="BAAAQY010000004">
    <property type="protein sequence ID" value="GAA2231728.1"/>
    <property type="molecule type" value="Genomic_DNA"/>
</dbReference>